<evidence type="ECO:0000313" key="3">
    <source>
        <dbReference type="Proteomes" id="UP000267606"/>
    </source>
</evidence>
<name>A0A183HLC0_9BILA</name>
<keyword evidence="3" id="KW-1185">Reference proteome</keyword>
<organism evidence="4">
    <name type="scientific">Onchocerca flexuosa</name>
    <dbReference type="NCBI Taxonomy" id="387005"/>
    <lineage>
        <taxon>Eukaryota</taxon>
        <taxon>Metazoa</taxon>
        <taxon>Ecdysozoa</taxon>
        <taxon>Nematoda</taxon>
        <taxon>Chromadorea</taxon>
        <taxon>Rhabditida</taxon>
        <taxon>Spirurina</taxon>
        <taxon>Spiruromorpha</taxon>
        <taxon>Filarioidea</taxon>
        <taxon>Onchocercidae</taxon>
        <taxon>Onchocerca</taxon>
    </lineage>
</organism>
<evidence type="ECO:0000256" key="1">
    <source>
        <dbReference type="SAM" id="MobiDB-lite"/>
    </source>
</evidence>
<protein>
    <submittedName>
        <fullName evidence="4">FH2 domain-containing protein</fullName>
    </submittedName>
</protein>
<dbReference type="AlphaFoldDB" id="A0A183HLC0"/>
<feature type="region of interest" description="Disordered" evidence="1">
    <location>
        <begin position="23"/>
        <end position="54"/>
    </location>
</feature>
<evidence type="ECO:0000313" key="4">
    <source>
        <dbReference type="WBParaSite" id="OFLC_0000828101-mRNA-1"/>
    </source>
</evidence>
<reference evidence="4" key="1">
    <citation type="submission" date="2016-06" db="UniProtKB">
        <authorList>
            <consortium name="WormBaseParasite"/>
        </authorList>
    </citation>
    <scope>IDENTIFICATION</scope>
</reference>
<accession>A0A183HLC0</accession>
<proteinExistence type="predicted"/>
<dbReference type="STRING" id="387005.A0A183HLC0"/>
<dbReference type="WBParaSite" id="OFLC_0000828101-mRNA-1">
    <property type="protein sequence ID" value="OFLC_0000828101-mRNA-1"/>
    <property type="gene ID" value="OFLC_0000828101"/>
</dbReference>
<evidence type="ECO:0000313" key="2">
    <source>
        <dbReference type="EMBL" id="VDO54931.1"/>
    </source>
</evidence>
<feature type="compositionally biased region" description="Basic and acidic residues" evidence="1">
    <location>
        <begin position="26"/>
        <end position="49"/>
    </location>
</feature>
<gene>
    <name evidence="2" type="ORF">OFLC_LOCUS8281</name>
</gene>
<dbReference type="Proteomes" id="UP000267606">
    <property type="component" value="Unassembled WGS sequence"/>
</dbReference>
<dbReference type="EMBL" id="UZAJ01009230">
    <property type="protein sequence ID" value="VDO54931.1"/>
    <property type="molecule type" value="Genomic_DNA"/>
</dbReference>
<reference evidence="2 3" key="2">
    <citation type="submission" date="2018-11" db="EMBL/GenBank/DDBJ databases">
        <authorList>
            <consortium name="Pathogen Informatics"/>
        </authorList>
    </citation>
    <scope>NUCLEOTIDE SEQUENCE [LARGE SCALE GENOMIC DNA]</scope>
</reference>
<sequence>MHNNGLESLTNNWVIFESKSPKGFKKKLDREVNSREKEVSSRELSDSSERFSSSNTSPILLKVRDYLDDDVRSTAAATSNSRAKQVACNLSEVTNTMELTAIRDSGTSISGGSGLTTEAEIPRPVAIKLSNLTGQFTSQQFLNFLFSVKDDKPILDAIEAVLNSCRSYRAALEVPLPKTLADLRRNLKFRKLFSIKFCSIHEAVALLQTLIIQRHEAKIGL</sequence>